<proteinExistence type="predicted"/>
<organism evidence="2 3">
    <name type="scientific">Fistulifera solaris</name>
    <name type="common">Oleaginous diatom</name>
    <dbReference type="NCBI Taxonomy" id="1519565"/>
    <lineage>
        <taxon>Eukaryota</taxon>
        <taxon>Sar</taxon>
        <taxon>Stramenopiles</taxon>
        <taxon>Ochrophyta</taxon>
        <taxon>Bacillariophyta</taxon>
        <taxon>Bacillariophyceae</taxon>
        <taxon>Bacillariophycidae</taxon>
        <taxon>Naviculales</taxon>
        <taxon>Naviculaceae</taxon>
        <taxon>Fistulifera</taxon>
    </lineage>
</organism>
<reference evidence="2 3" key="1">
    <citation type="journal article" date="2015" name="Plant Cell">
        <title>Oil accumulation by the oleaginous diatom Fistulifera solaris as revealed by the genome and transcriptome.</title>
        <authorList>
            <person name="Tanaka T."/>
            <person name="Maeda Y."/>
            <person name="Veluchamy A."/>
            <person name="Tanaka M."/>
            <person name="Abida H."/>
            <person name="Marechal E."/>
            <person name="Bowler C."/>
            <person name="Muto M."/>
            <person name="Sunaga Y."/>
            <person name="Tanaka M."/>
            <person name="Yoshino T."/>
            <person name="Taniguchi T."/>
            <person name="Fukuda Y."/>
            <person name="Nemoto M."/>
            <person name="Matsumoto M."/>
            <person name="Wong P.S."/>
            <person name="Aburatani S."/>
            <person name="Fujibuchi W."/>
        </authorList>
    </citation>
    <scope>NUCLEOTIDE SEQUENCE [LARGE SCALE GENOMIC DNA]</scope>
    <source>
        <strain evidence="2 3">JPCC DA0580</strain>
    </source>
</reference>
<gene>
    <name evidence="2" type="ORF">FisN_2Lh138</name>
</gene>
<protein>
    <submittedName>
        <fullName evidence="2">Uncharacterized protein</fullName>
    </submittedName>
</protein>
<evidence type="ECO:0000313" key="3">
    <source>
        <dbReference type="Proteomes" id="UP000198406"/>
    </source>
</evidence>
<dbReference type="InParanoid" id="A0A1Z5JXK1"/>
<evidence type="ECO:0000256" key="1">
    <source>
        <dbReference type="SAM" id="MobiDB-lite"/>
    </source>
</evidence>
<sequence length="117" mass="12976">MTAAFPLVSDTTGTRTTVPPILLSRLQYQGPAPLNSQKKEEEKEQEGEEEDVRRAVQRWKSQFLLKPTILSPPPAKHASPQGTKTKKDQGKSPPRKHGLVKVARPTRKPGLKFKGQG</sequence>
<feature type="region of interest" description="Disordered" evidence="1">
    <location>
        <begin position="1"/>
        <end position="117"/>
    </location>
</feature>
<accession>A0A1Z5JXK1</accession>
<feature type="compositionally biased region" description="Basic residues" evidence="1">
    <location>
        <begin position="93"/>
        <end position="111"/>
    </location>
</feature>
<dbReference type="Proteomes" id="UP000198406">
    <property type="component" value="Unassembled WGS sequence"/>
</dbReference>
<dbReference type="EMBL" id="BDSP01000130">
    <property type="protein sequence ID" value="GAX18481.1"/>
    <property type="molecule type" value="Genomic_DNA"/>
</dbReference>
<evidence type="ECO:0000313" key="2">
    <source>
        <dbReference type="EMBL" id="GAX18481.1"/>
    </source>
</evidence>
<dbReference type="AlphaFoldDB" id="A0A1Z5JXK1"/>
<name>A0A1Z5JXK1_FISSO</name>
<keyword evidence="3" id="KW-1185">Reference proteome</keyword>
<comment type="caution">
    <text evidence="2">The sequence shown here is derived from an EMBL/GenBank/DDBJ whole genome shotgun (WGS) entry which is preliminary data.</text>
</comment>